<evidence type="ECO:0000313" key="3">
    <source>
        <dbReference type="EMBL" id="WOO80943.1"/>
    </source>
</evidence>
<proteinExistence type="predicted"/>
<feature type="region of interest" description="Disordered" evidence="1">
    <location>
        <begin position="1"/>
        <end position="24"/>
    </location>
</feature>
<dbReference type="InterPro" id="IPR017946">
    <property type="entry name" value="PLC-like_Pdiesterase_TIM-brl"/>
</dbReference>
<dbReference type="SUPFAM" id="SSF51695">
    <property type="entry name" value="PLC-like phosphodiesterases"/>
    <property type="match status" value="1"/>
</dbReference>
<reference evidence="3" key="1">
    <citation type="submission" date="2023-10" db="EMBL/GenBank/DDBJ databases">
        <authorList>
            <person name="Noh H."/>
        </authorList>
    </citation>
    <scope>NUCLEOTIDE SEQUENCE</scope>
    <source>
        <strain evidence="3">DUCC4014</strain>
    </source>
</reference>
<dbReference type="PROSITE" id="PS51704">
    <property type="entry name" value="GP_PDE"/>
    <property type="match status" value="1"/>
</dbReference>
<evidence type="ECO:0000256" key="1">
    <source>
        <dbReference type="SAM" id="MobiDB-lite"/>
    </source>
</evidence>
<dbReference type="PANTHER" id="PTHR43805:SF1">
    <property type="entry name" value="GP-PDE DOMAIN-CONTAINING PROTEIN"/>
    <property type="match status" value="1"/>
</dbReference>
<name>A0AAF0Y630_9TREE</name>
<gene>
    <name evidence="3" type="primary">SPAC4D7.02c_0</name>
    <name evidence="3" type="ORF">LOC62_03G004473</name>
</gene>
<sequence length="372" mass="41893">MSSTTAPNNGSAELRPPLPSLPSLERTPVLEADGVAASPAFEALVSPALSPVDKELSLNPVAPARAWRMPECWGHRGASASFPENTIMSFTEACKAGADGIETDVHITSDNVLVMFHDPNLDRTTDGKGKLHDQPWAGVLEHVRTLEQPAQPIPRFAQVIELLMKPENQHVKLNIDCKVENDPVKLFGLIKGELEQYEEWQTKLAPRLVLGLWHPKFIEPAADILPDLKRFCISMSIPQVRKYFYDKCHGFSVWYHPLASADGAAFRDECRKAGKEICTWTVNGREEMINCARWGIYSIISDKPELWREVKADLLADREKVLKPTISSYILPYLDSRNYSWHYLKEGEKERDYLEKEAGSFDTVAVPESLRL</sequence>
<organism evidence="3 4">
    <name type="scientific">Vanrija pseudolonga</name>
    <dbReference type="NCBI Taxonomy" id="143232"/>
    <lineage>
        <taxon>Eukaryota</taxon>
        <taxon>Fungi</taxon>
        <taxon>Dikarya</taxon>
        <taxon>Basidiomycota</taxon>
        <taxon>Agaricomycotina</taxon>
        <taxon>Tremellomycetes</taxon>
        <taxon>Trichosporonales</taxon>
        <taxon>Trichosporonaceae</taxon>
        <taxon>Vanrija</taxon>
    </lineage>
</organism>
<protein>
    <submittedName>
        <fullName evidence="3">Phosphatidylglycerol phospholipase C</fullName>
    </submittedName>
</protein>
<dbReference type="Pfam" id="PF03009">
    <property type="entry name" value="GDPD"/>
    <property type="match status" value="1"/>
</dbReference>
<dbReference type="CDD" id="cd08570">
    <property type="entry name" value="GDPD_YPL206cp_fungi"/>
    <property type="match status" value="1"/>
</dbReference>
<dbReference type="GO" id="GO:0008081">
    <property type="term" value="F:phosphoric diester hydrolase activity"/>
    <property type="evidence" value="ECO:0007669"/>
    <property type="project" value="InterPro"/>
</dbReference>
<evidence type="ECO:0000259" key="2">
    <source>
        <dbReference type="PROSITE" id="PS51704"/>
    </source>
</evidence>
<dbReference type="GeneID" id="87807711"/>
<dbReference type="GO" id="GO:0006629">
    <property type="term" value="P:lipid metabolic process"/>
    <property type="evidence" value="ECO:0007669"/>
    <property type="project" value="InterPro"/>
</dbReference>
<dbReference type="RefSeq" id="XP_062626975.1">
    <property type="nucleotide sequence ID" value="XM_062770991.1"/>
</dbReference>
<dbReference type="SMR" id="A0AAF0Y630"/>
<accession>A0AAF0Y630</accession>
<feature type="domain" description="GP-PDE" evidence="2">
    <location>
        <begin position="70"/>
        <end position="311"/>
    </location>
</feature>
<dbReference type="PANTHER" id="PTHR43805">
    <property type="entry name" value="GLYCEROPHOSPHORYL DIESTER PHOSPHODIESTERASE"/>
    <property type="match status" value="1"/>
</dbReference>
<dbReference type="EMBL" id="CP086716">
    <property type="protein sequence ID" value="WOO80943.1"/>
    <property type="molecule type" value="Genomic_DNA"/>
</dbReference>
<keyword evidence="4" id="KW-1185">Reference proteome</keyword>
<dbReference type="Proteomes" id="UP000827549">
    <property type="component" value="Chromosome 3"/>
</dbReference>
<feature type="compositionally biased region" description="Polar residues" evidence="1">
    <location>
        <begin position="1"/>
        <end position="11"/>
    </location>
</feature>
<evidence type="ECO:0000313" key="4">
    <source>
        <dbReference type="Proteomes" id="UP000827549"/>
    </source>
</evidence>
<dbReference type="InterPro" id="IPR030395">
    <property type="entry name" value="GP_PDE_dom"/>
</dbReference>
<dbReference type="AlphaFoldDB" id="A0AAF0Y630"/>
<dbReference type="Gene3D" id="3.20.20.190">
    <property type="entry name" value="Phosphatidylinositol (PI) phosphodiesterase"/>
    <property type="match status" value="1"/>
</dbReference>